<evidence type="ECO:0000256" key="9">
    <source>
        <dbReference type="ARBA" id="ARBA00023180"/>
    </source>
</evidence>
<comment type="similarity">
    <text evidence="2 10">Belongs to the chondroitin N-acetylgalactosaminyltransferase family.</text>
</comment>
<keyword evidence="13" id="KW-1185">Reference proteome</keyword>
<dbReference type="Pfam" id="PF05679">
    <property type="entry name" value="CHGN"/>
    <property type="match status" value="1"/>
</dbReference>
<dbReference type="Gene3D" id="3.90.550.10">
    <property type="entry name" value="Spore Coat Polysaccharide Biosynthesis Protein SpsA, Chain A"/>
    <property type="match status" value="1"/>
</dbReference>
<comment type="subcellular location">
    <subcellularLocation>
        <location evidence="1 10">Golgi apparatus</location>
        <location evidence="1 10">Golgi stack membrane</location>
        <topology evidence="1 10">Single-pass type II membrane protein</topology>
    </subcellularLocation>
</comment>
<evidence type="ECO:0000313" key="13">
    <source>
        <dbReference type="Proteomes" id="UP001378592"/>
    </source>
</evidence>
<keyword evidence="9" id="KW-0325">Glycoprotein</keyword>
<keyword evidence="3 10" id="KW-0808">Transferase</keyword>
<dbReference type="PANTHER" id="PTHR12369">
    <property type="entry name" value="CHONDROITIN SYNTHASE"/>
    <property type="match status" value="1"/>
</dbReference>
<proteinExistence type="inferred from homology"/>
<reference evidence="12 13" key="1">
    <citation type="submission" date="2024-03" db="EMBL/GenBank/DDBJ databases">
        <title>The genome assembly and annotation of the cricket Gryllus longicercus Weissman &amp; Gray.</title>
        <authorList>
            <person name="Szrajer S."/>
            <person name="Gray D."/>
            <person name="Ylla G."/>
        </authorList>
    </citation>
    <scope>NUCLEOTIDE SEQUENCE [LARGE SCALE GENOMIC DNA]</scope>
    <source>
        <strain evidence="12">DAG 2021-001</strain>
        <tissue evidence="12">Whole body minus gut</tissue>
    </source>
</reference>
<evidence type="ECO:0000256" key="3">
    <source>
        <dbReference type="ARBA" id="ARBA00022679"/>
    </source>
</evidence>
<dbReference type="PANTHER" id="PTHR12369:SF11">
    <property type="entry name" value="HEXOSYLTRANSFERASE"/>
    <property type="match status" value="1"/>
</dbReference>
<dbReference type="SUPFAM" id="SSF101447">
    <property type="entry name" value="Formin homology 2 domain (FH2 domain)"/>
    <property type="match status" value="1"/>
</dbReference>
<evidence type="ECO:0000256" key="8">
    <source>
        <dbReference type="ARBA" id="ARBA00023136"/>
    </source>
</evidence>
<accession>A0AAN9VMY2</accession>
<feature type="compositionally biased region" description="Pro residues" evidence="11">
    <location>
        <begin position="105"/>
        <end position="122"/>
    </location>
</feature>
<evidence type="ECO:0000256" key="7">
    <source>
        <dbReference type="ARBA" id="ARBA00023034"/>
    </source>
</evidence>
<evidence type="ECO:0000256" key="5">
    <source>
        <dbReference type="ARBA" id="ARBA00022968"/>
    </source>
</evidence>
<dbReference type="GO" id="GO:0032580">
    <property type="term" value="C:Golgi cisterna membrane"/>
    <property type="evidence" value="ECO:0007669"/>
    <property type="project" value="UniProtKB-SubCell"/>
</dbReference>
<keyword evidence="6 10" id="KW-1133">Transmembrane helix</keyword>
<gene>
    <name evidence="12" type="ORF">R5R35_005536</name>
</gene>
<dbReference type="InterPro" id="IPR029044">
    <property type="entry name" value="Nucleotide-diphossugar_trans"/>
</dbReference>
<dbReference type="SUPFAM" id="SSF53448">
    <property type="entry name" value="Nucleotide-diphospho-sugar transferases"/>
    <property type="match status" value="2"/>
</dbReference>
<feature type="region of interest" description="Disordered" evidence="11">
    <location>
        <begin position="83"/>
        <end position="126"/>
    </location>
</feature>
<evidence type="ECO:0000256" key="6">
    <source>
        <dbReference type="ARBA" id="ARBA00022989"/>
    </source>
</evidence>
<evidence type="ECO:0000256" key="11">
    <source>
        <dbReference type="SAM" id="MobiDB-lite"/>
    </source>
</evidence>
<dbReference type="InterPro" id="IPR008428">
    <property type="entry name" value="Chond_GalNAc"/>
</dbReference>
<keyword evidence="5 10" id="KW-0735">Signal-anchor</keyword>
<feature type="compositionally biased region" description="Low complexity" evidence="11">
    <location>
        <begin position="93"/>
        <end position="104"/>
    </location>
</feature>
<dbReference type="EC" id="2.4.1.-" evidence="10"/>
<dbReference type="EMBL" id="JAZDUA010000100">
    <property type="protein sequence ID" value="KAK7868069.1"/>
    <property type="molecule type" value="Genomic_DNA"/>
</dbReference>
<dbReference type="AlphaFoldDB" id="A0AAN9VMY2"/>
<dbReference type="FunFam" id="3.90.550.50:FF:000004">
    <property type="entry name" value="Hexosyltransferase"/>
    <property type="match status" value="1"/>
</dbReference>
<evidence type="ECO:0000256" key="1">
    <source>
        <dbReference type="ARBA" id="ARBA00004447"/>
    </source>
</evidence>
<evidence type="ECO:0000256" key="4">
    <source>
        <dbReference type="ARBA" id="ARBA00022692"/>
    </source>
</evidence>
<evidence type="ECO:0000256" key="10">
    <source>
        <dbReference type="RuleBase" id="RU364016"/>
    </source>
</evidence>
<sequence>MVASAYEHDACLCHPATELVTFKPSRRLLLAVKRPSPAAATMARKRRGAHAFLGVLVGLLVGFLVTSRAGSGLLSALRRGPRAPNATGGVGCAATPAPDDAWPLPAAPARPPPPPPPPPPPASAALDRDPLAIVGLTDPDESVRNSKRTLLFAGVMTAHKYLATRAVAVFDTWGRELPGRIAFFSSAASTPPPGRADLPLVRLRGVDDAYPPQKKSFLMLQYMWEHFGDRFEWFLRADDDVYVRADRLARLLRSVDSRRPQFIGQAGRGNQEEFGLLSLEYDENFCMGGPGVIMSRETLARVAPHIKYCLKNLYTTHEDVELGRCVQKFAGIPCTWSYEMQTILYHNSSGSRAFTGNLKQKEVHRAITLHPVKQHEHMYRIHNYMKALKIQELQHQSVLLHRSIAAMMKELNKRPEDIEDFKIGRNLPLFPDKKGSSGYLGDTKLLGLEPGLNKFLPGNEDEVLKWDFISRALYSDTNLNPRRRIESPLKEGLDDIVREVMDMINMYSKQRGRVIEYREILYGYHRLNPLYGADYILDMLLMYKKYRGRKMTVPVRRHVYLQQQFTDLEIREIYEGEEVASPLKDSTEVAVEDLPDGKPGMPGVIKDAFESGLLKIGESFPFVLSSHLPKKTPTVKDKLINFILPLSGRIETFKRFIAVFEDVCLKNDEKVSLIVVVFPHEKEITSSNETIKLMNNLQRRYPDVRLLSILVNEQFARAMALEMGAAQCAEDDLMFFIDVDMVFTSSALHRIRTNTIQGKQVYFPIVYSEFDPTVVYKAAGFSTSPNHFLVNRDSGYWRQFGFGIASMYKSDLKRVGGFDISIHGWGKEDVELFDKFVAAAKNITIFRAADPSLVHVFHIVDCDPKLDESQLRMCRGTRADTYGGVFQLAQFIYSHKDILLFARNKNKHEPPS</sequence>
<evidence type="ECO:0000313" key="12">
    <source>
        <dbReference type="EMBL" id="KAK7868069.1"/>
    </source>
</evidence>
<keyword evidence="8 10" id="KW-0472">Membrane</keyword>
<dbReference type="InterPro" id="IPR051227">
    <property type="entry name" value="CS_glycosyltransferase"/>
</dbReference>
<keyword evidence="4 10" id="KW-0812">Transmembrane</keyword>
<dbReference type="Proteomes" id="UP001378592">
    <property type="component" value="Unassembled WGS sequence"/>
</dbReference>
<evidence type="ECO:0000256" key="2">
    <source>
        <dbReference type="ARBA" id="ARBA00009239"/>
    </source>
</evidence>
<name>A0AAN9VMY2_9ORTH</name>
<keyword evidence="7 10" id="KW-0333">Golgi apparatus</keyword>
<organism evidence="12 13">
    <name type="scientific">Gryllus longicercus</name>
    <dbReference type="NCBI Taxonomy" id="2509291"/>
    <lineage>
        <taxon>Eukaryota</taxon>
        <taxon>Metazoa</taxon>
        <taxon>Ecdysozoa</taxon>
        <taxon>Arthropoda</taxon>
        <taxon>Hexapoda</taxon>
        <taxon>Insecta</taxon>
        <taxon>Pterygota</taxon>
        <taxon>Neoptera</taxon>
        <taxon>Polyneoptera</taxon>
        <taxon>Orthoptera</taxon>
        <taxon>Ensifera</taxon>
        <taxon>Gryllidea</taxon>
        <taxon>Grylloidea</taxon>
        <taxon>Gryllidae</taxon>
        <taxon>Gryllinae</taxon>
        <taxon>Gryllus</taxon>
    </lineage>
</organism>
<feature type="transmembrane region" description="Helical" evidence="10">
    <location>
        <begin position="51"/>
        <end position="70"/>
    </location>
</feature>
<dbReference type="Gene3D" id="3.90.550.50">
    <property type="match status" value="1"/>
</dbReference>
<comment type="caution">
    <text evidence="12">The sequence shown here is derived from an EMBL/GenBank/DDBJ whole genome shotgun (WGS) entry which is preliminary data.</text>
</comment>
<dbReference type="GO" id="GO:0047238">
    <property type="term" value="F:glucuronosyl-N-acetylgalactosaminyl-proteoglycan 4-beta-N-acetylgalactosaminyltransferase activity"/>
    <property type="evidence" value="ECO:0007669"/>
    <property type="project" value="TreeGrafter"/>
</dbReference>
<protein>
    <recommendedName>
        <fullName evidence="10">Hexosyltransferase</fullName>
        <ecNumber evidence="10">2.4.1.-</ecNumber>
    </recommendedName>
</protein>